<dbReference type="GO" id="GO:0000324">
    <property type="term" value="C:fungal-type vacuole"/>
    <property type="evidence" value="ECO:0007669"/>
    <property type="project" value="TreeGrafter"/>
</dbReference>
<reference evidence="4" key="1">
    <citation type="submission" date="2015-10" db="EMBL/GenBank/DDBJ databases">
        <authorList>
            <person name="Devillers H."/>
        </authorList>
    </citation>
    <scope>NUCLEOTIDE SEQUENCE [LARGE SCALE GENOMIC DNA]</scope>
</reference>
<dbReference type="PANTHER" id="PTHR36089">
    <property type="entry name" value="CHITIN SYNTHASE 3 COMPLEX PROTEIN CSI2-RELATED"/>
    <property type="match status" value="1"/>
</dbReference>
<evidence type="ECO:0000313" key="3">
    <source>
        <dbReference type="EMBL" id="CUS23987.1"/>
    </source>
</evidence>
<dbReference type="PANTHER" id="PTHR36089:SF1">
    <property type="entry name" value="CHITIN SYNTHASE 3 COMPLEX PROTEIN CSI2-RELATED"/>
    <property type="match status" value="1"/>
</dbReference>
<evidence type="ECO:0000313" key="4">
    <source>
        <dbReference type="Proteomes" id="UP000236544"/>
    </source>
</evidence>
<dbReference type="OrthoDB" id="4065319at2759"/>
<keyword evidence="4" id="KW-1185">Reference proteome</keyword>
<evidence type="ECO:0000256" key="2">
    <source>
        <dbReference type="SAM" id="Phobius"/>
    </source>
</evidence>
<name>A0A0P1KXA1_9SACH</name>
<proteinExistence type="predicted"/>
<keyword evidence="2" id="KW-0812">Transmembrane</keyword>
<sequence>MVHEADLMSSATIRKTQKLSASLAHETLFERAMPSLTTAAKGSSTKTYTTPTITPPSIKGNPHIWSSDKPSGTLFIAVGSVVGFIFLVIALAYIVTAYISRRQTDKLRFETIDQEFQSHVGSNSYSKLKNSDDPEKSGFLSKAVHTPQSRSVARLLDRPDFRQPSPALSNQDSSTSLAQEFYSSIRDQTAAQNRKSLFISPTVEIVNQQRKSAVLQNMNNSVSSLVSDSGAELNKPEKAAPSTRKAIYKARNKSSMGSAVGSAMSRSTSPVKSGLREKPIDRAKTPSVYLDKMFEDET</sequence>
<dbReference type="EMBL" id="LN890566">
    <property type="protein sequence ID" value="CUS23987.1"/>
    <property type="molecule type" value="Genomic_DNA"/>
</dbReference>
<keyword evidence="2" id="KW-0472">Membrane</keyword>
<dbReference type="Proteomes" id="UP000236544">
    <property type="component" value="Unassembled WGS sequence"/>
</dbReference>
<keyword evidence="2" id="KW-1133">Transmembrane helix</keyword>
<feature type="compositionally biased region" description="Low complexity" evidence="1">
    <location>
        <begin position="254"/>
        <end position="267"/>
    </location>
</feature>
<accession>A0A0P1KXA1</accession>
<feature type="region of interest" description="Disordered" evidence="1">
    <location>
        <begin position="226"/>
        <end position="298"/>
    </location>
</feature>
<dbReference type="InterPro" id="IPR051009">
    <property type="entry name" value="PRM"/>
</dbReference>
<feature type="region of interest" description="Disordered" evidence="1">
    <location>
        <begin position="122"/>
        <end position="143"/>
    </location>
</feature>
<protein>
    <submittedName>
        <fullName evidence="3">LAQU0S13e00760g1_1</fullName>
    </submittedName>
</protein>
<feature type="compositionally biased region" description="Basic and acidic residues" evidence="1">
    <location>
        <begin position="274"/>
        <end position="284"/>
    </location>
</feature>
<organism evidence="3 4">
    <name type="scientific">Lachancea quebecensis</name>
    <dbReference type="NCBI Taxonomy" id="1654605"/>
    <lineage>
        <taxon>Eukaryota</taxon>
        <taxon>Fungi</taxon>
        <taxon>Dikarya</taxon>
        <taxon>Ascomycota</taxon>
        <taxon>Saccharomycotina</taxon>
        <taxon>Saccharomycetes</taxon>
        <taxon>Saccharomycetales</taxon>
        <taxon>Saccharomycetaceae</taxon>
        <taxon>Lachancea</taxon>
    </lineage>
</organism>
<evidence type="ECO:0000256" key="1">
    <source>
        <dbReference type="SAM" id="MobiDB-lite"/>
    </source>
</evidence>
<dbReference type="GO" id="GO:0005935">
    <property type="term" value="C:cellular bud neck"/>
    <property type="evidence" value="ECO:0007669"/>
    <property type="project" value="TreeGrafter"/>
</dbReference>
<feature type="transmembrane region" description="Helical" evidence="2">
    <location>
        <begin position="74"/>
        <end position="99"/>
    </location>
</feature>
<gene>
    <name evidence="3" type="ORF">LAQU0_S13e00760g</name>
</gene>
<dbReference type="AlphaFoldDB" id="A0A0P1KXA1"/>